<feature type="transmembrane region" description="Helical" evidence="1">
    <location>
        <begin position="222"/>
        <end position="243"/>
    </location>
</feature>
<keyword evidence="3" id="KW-1185">Reference proteome</keyword>
<feature type="transmembrane region" description="Helical" evidence="1">
    <location>
        <begin position="85"/>
        <end position="102"/>
    </location>
</feature>
<evidence type="ECO:0000256" key="1">
    <source>
        <dbReference type="SAM" id="Phobius"/>
    </source>
</evidence>
<name>A0ABU0MYB2_9FIRM</name>
<gene>
    <name evidence="2" type="ORF">QOZ92_001014</name>
</gene>
<evidence type="ECO:0000313" key="2">
    <source>
        <dbReference type="EMBL" id="MDQ0555901.1"/>
    </source>
</evidence>
<keyword evidence="1" id="KW-0812">Transmembrane</keyword>
<dbReference type="EMBL" id="JAUSWG010000003">
    <property type="protein sequence ID" value="MDQ0555901.1"/>
    <property type="molecule type" value="Genomic_DNA"/>
</dbReference>
<dbReference type="InterPro" id="IPR021560">
    <property type="entry name" value="DUF3021"/>
</dbReference>
<organism evidence="2 3">
    <name type="scientific">Paraclostridium ghonii</name>
    <dbReference type="NCBI Taxonomy" id="29358"/>
    <lineage>
        <taxon>Bacteria</taxon>
        <taxon>Bacillati</taxon>
        <taxon>Bacillota</taxon>
        <taxon>Clostridia</taxon>
        <taxon>Peptostreptococcales</taxon>
        <taxon>Peptostreptococcaceae</taxon>
        <taxon>Paraclostridium</taxon>
    </lineage>
</organism>
<sequence length="388" mass="44238">MKKYFKRGILGFCLGITLSVVISLLGSLAVGDSTFHYVSNKLLLYTNNELVAASIQVVLYGIAGLILSISMLCFEAEKWSLLKQVIIHLSIMTVLMLIIFLLTSLSILTYIIILIFLYFMIWNIQYLIYKYKVQEINKALKKINGEDTNITNSYCRKINKSLLILLTTYLIVIVMFVIYDFLQIRLPMNLKYIILLITSIVMIIESVNIIKSKNEGSSISKAICPVVSMVLLLLVLVINYNGFIETCKEYNIPSTNLSEVCIDGLKVGDSLEKFDINKYTATDMYDDDDYNFVSEEIRIFDKSNKINKIHGEGSKVDISIDGEKNIKNLDDVVSKLGNNYVKADEDNEQLLKKYTYIDRSNKIKLSFIYQDISGSKNKIEYVVMSKRG</sequence>
<proteinExistence type="predicted"/>
<evidence type="ECO:0008006" key="4">
    <source>
        <dbReference type="Google" id="ProtNLM"/>
    </source>
</evidence>
<dbReference type="RefSeq" id="WP_307504031.1">
    <property type="nucleotide sequence ID" value="NZ_BAAACE010000014.1"/>
</dbReference>
<reference evidence="2 3" key="1">
    <citation type="submission" date="2023-07" db="EMBL/GenBank/DDBJ databases">
        <title>Genomic Encyclopedia of Type Strains, Phase IV (KMG-IV): sequencing the most valuable type-strain genomes for metagenomic binning, comparative biology and taxonomic classification.</title>
        <authorList>
            <person name="Goeker M."/>
        </authorList>
    </citation>
    <scope>NUCLEOTIDE SEQUENCE [LARGE SCALE GENOMIC DNA]</scope>
    <source>
        <strain evidence="2 3">DSM 15049</strain>
    </source>
</reference>
<keyword evidence="1" id="KW-0472">Membrane</keyword>
<feature type="transmembrane region" description="Helical" evidence="1">
    <location>
        <begin position="190"/>
        <end position="210"/>
    </location>
</feature>
<feature type="transmembrane region" description="Helical" evidence="1">
    <location>
        <begin position="108"/>
        <end position="129"/>
    </location>
</feature>
<dbReference type="Proteomes" id="UP001232584">
    <property type="component" value="Unassembled WGS sequence"/>
</dbReference>
<keyword evidence="1" id="KW-1133">Transmembrane helix</keyword>
<protein>
    <recommendedName>
        <fullName evidence="4">DUF4064 domain-containing protein</fullName>
    </recommendedName>
</protein>
<feature type="transmembrane region" description="Helical" evidence="1">
    <location>
        <begin position="50"/>
        <end position="73"/>
    </location>
</feature>
<feature type="transmembrane region" description="Helical" evidence="1">
    <location>
        <begin position="9"/>
        <end position="30"/>
    </location>
</feature>
<dbReference type="Pfam" id="PF11457">
    <property type="entry name" value="DUF3021"/>
    <property type="match status" value="1"/>
</dbReference>
<accession>A0ABU0MYB2</accession>
<evidence type="ECO:0000313" key="3">
    <source>
        <dbReference type="Proteomes" id="UP001232584"/>
    </source>
</evidence>
<comment type="caution">
    <text evidence="2">The sequence shown here is derived from an EMBL/GenBank/DDBJ whole genome shotgun (WGS) entry which is preliminary data.</text>
</comment>
<feature type="transmembrane region" description="Helical" evidence="1">
    <location>
        <begin position="162"/>
        <end position="184"/>
    </location>
</feature>